<dbReference type="EMBL" id="CAXAMN010024428">
    <property type="protein sequence ID" value="CAK9086644.1"/>
    <property type="molecule type" value="Genomic_DNA"/>
</dbReference>
<gene>
    <name evidence="2" type="ORF">CCMP2556_LOCUS41931</name>
    <name evidence="3" type="ORF">CCMP2556_LOCUS41961</name>
</gene>
<dbReference type="Proteomes" id="UP001642484">
    <property type="component" value="Unassembled WGS sequence"/>
</dbReference>
<accession>A0ABP0QEA2</accession>
<protein>
    <submittedName>
        <fullName evidence="2">Uncharacterized protein</fullName>
    </submittedName>
</protein>
<dbReference type="EMBL" id="CAXAMN010024417">
    <property type="protein sequence ID" value="CAK9086567.1"/>
    <property type="molecule type" value="Genomic_DNA"/>
</dbReference>
<evidence type="ECO:0000313" key="2">
    <source>
        <dbReference type="EMBL" id="CAK9086567.1"/>
    </source>
</evidence>
<evidence type="ECO:0000256" key="1">
    <source>
        <dbReference type="SAM" id="MobiDB-lite"/>
    </source>
</evidence>
<organism evidence="2 4">
    <name type="scientific">Durusdinium trenchii</name>
    <dbReference type="NCBI Taxonomy" id="1381693"/>
    <lineage>
        <taxon>Eukaryota</taxon>
        <taxon>Sar</taxon>
        <taxon>Alveolata</taxon>
        <taxon>Dinophyceae</taxon>
        <taxon>Suessiales</taxon>
        <taxon>Symbiodiniaceae</taxon>
        <taxon>Durusdinium</taxon>
    </lineage>
</organism>
<evidence type="ECO:0000313" key="3">
    <source>
        <dbReference type="EMBL" id="CAK9086644.1"/>
    </source>
</evidence>
<keyword evidence="4" id="KW-1185">Reference proteome</keyword>
<feature type="compositionally biased region" description="Basic and acidic residues" evidence="1">
    <location>
        <begin position="1"/>
        <end position="11"/>
    </location>
</feature>
<reference evidence="2 4" key="1">
    <citation type="submission" date="2024-02" db="EMBL/GenBank/DDBJ databases">
        <authorList>
            <person name="Chen Y."/>
            <person name="Shah S."/>
            <person name="Dougan E. K."/>
            <person name="Thang M."/>
            <person name="Chan C."/>
        </authorList>
    </citation>
    <scope>NUCLEOTIDE SEQUENCE [LARGE SCALE GENOMIC DNA]</scope>
</reference>
<sequence>MCMTQDAHDSSEGNMSCRQEGPGWKLRAVKGNRSEHPKAEEKNQCASALRTAWHSTAFQRPGWPQVSLGRLCATGSSRRACRRSRRKLPRPGPCATDRIARAGGLSDFAAEFVATEPAIWNGPCAAIGRGFFTCTMCEHIT</sequence>
<feature type="region of interest" description="Disordered" evidence="1">
    <location>
        <begin position="1"/>
        <end position="22"/>
    </location>
</feature>
<evidence type="ECO:0000313" key="4">
    <source>
        <dbReference type="Proteomes" id="UP001642484"/>
    </source>
</evidence>
<name>A0ABP0QEA2_9DINO</name>
<proteinExistence type="predicted"/>
<comment type="caution">
    <text evidence="2">The sequence shown here is derived from an EMBL/GenBank/DDBJ whole genome shotgun (WGS) entry which is preliminary data.</text>
</comment>